<proteinExistence type="predicted"/>
<evidence type="ECO:0000259" key="2">
    <source>
        <dbReference type="PROSITE" id="PS51925"/>
    </source>
</evidence>
<keyword evidence="4" id="KW-1185">Reference proteome</keyword>
<feature type="compositionally biased region" description="Polar residues" evidence="1">
    <location>
        <begin position="270"/>
        <end position="290"/>
    </location>
</feature>
<evidence type="ECO:0000313" key="3">
    <source>
        <dbReference type="EMBL" id="KAG0668262.1"/>
    </source>
</evidence>
<dbReference type="OrthoDB" id="10251073at2759"/>
<dbReference type="Proteomes" id="UP000750334">
    <property type="component" value="Unassembled WGS sequence"/>
</dbReference>
<organism evidence="3 4">
    <name type="scientific">Maudiozyma exigua</name>
    <name type="common">Yeast</name>
    <name type="synonym">Kazachstania exigua</name>
    <dbReference type="NCBI Taxonomy" id="34358"/>
    <lineage>
        <taxon>Eukaryota</taxon>
        <taxon>Fungi</taxon>
        <taxon>Dikarya</taxon>
        <taxon>Ascomycota</taxon>
        <taxon>Saccharomycotina</taxon>
        <taxon>Saccharomycetes</taxon>
        <taxon>Saccharomycetales</taxon>
        <taxon>Saccharomycetaceae</taxon>
        <taxon>Maudiozyma</taxon>
    </lineage>
</organism>
<reference evidence="3 4" key="1">
    <citation type="submission" date="2020-11" db="EMBL/GenBank/DDBJ databases">
        <title>Kefir isolates.</title>
        <authorList>
            <person name="Marcisauskas S."/>
            <person name="Kim Y."/>
            <person name="Blasche S."/>
        </authorList>
    </citation>
    <scope>NUCLEOTIDE SEQUENCE [LARGE SCALE GENOMIC DNA]</scope>
    <source>
        <strain evidence="3 4">OG2</strain>
    </source>
</reference>
<dbReference type="PROSITE" id="PS51925">
    <property type="entry name" value="SWIB_MDM2"/>
    <property type="match status" value="1"/>
</dbReference>
<dbReference type="InterPro" id="IPR036885">
    <property type="entry name" value="SWIB_MDM2_dom_sf"/>
</dbReference>
<dbReference type="InterPro" id="IPR003121">
    <property type="entry name" value="SWIB_MDM2_domain"/>
</dbReference>
<gene>
    <name evidence="3" type="ORF">C6P45_004868</name>
</gene>
<comment type="caution">
    <text evidence="3">The sequence shown here is derived from an EMBL/GenBank/DDBJ whole genome shotgun (WGS) entry which is preliminary data.</text>
</comment>
<dbReference type="SMART" id="SM00151">
    <property type="entry name" value="SWIB"/>
    <property type="match status" value="1"/>
</dbReference>
<protein>
    <recommendedName>
        <fullName evidence="2">DM2 domain-containing protein</fullName>
    </recommendedName>
</protein>
<evidence type="ECO:0000256" key="1">
    <source>
        <dbReference type="SAM" id="MobiDB-lite"/>
    </source>
</evidence>
<dbReference type="AlphaFoldDB" id="A0A9P7BBF3"/>
<name>A0A9P7BBF3_MAUEX</name>
<dbReference type="PANTHER" id="PTHR13844">
    <property type="entry name" value="SWI/SNF-RELATED MATRIX-ASSOCIATED ACTIN-DEPENDENT REGULATOR OF CHROMATIN SUBFAMILY D"/>
    <property type="match status" value="1"/>
</dbReference>
<dbReference type="EMBL" id="PUHR01000073">
    <property type="protein sequence ID" value="KAG0668262.1"/>
    <property type="molecule type" value="Genomic_DNA"/>
</dbReference>
<dbReference type="Pfam" id="PF02201">
    <property type="entry name" value="SWIB"/>
    <property type="match status" value="1"/>
</dbReference>
<dbReference type="Gene3D" id="1.10.245.10">
    <property type="entry name" value="SWIB/MDM2 domain"/>
    <property type="match status" value="1"/>
</dbReference>
<accession>A0A9P7BBF3</accession>
<dbReference type="SUPFAM" id="SSF47592">
    <property type="entry name" value="SWIB/MDM2 domain"/>
    <property type="match status" value="1"/>
</dbReference>
<feature type="region of interest" description="Disordered" evidence="1">
    <location>
        <begin position="253"/>
        <end position="298"/>
    </location>
</feature>
<dbReference type="InterPro" id="IPR019835">
    <property type="entry name" value="SWIB_domain"/>
</dbReference>
<sequence length="298" mass="33868">MVGKRLSEGQFGGLIPYLNAILPQIRKGEDSVDQIKTILSQGFVINLDEYVLEHLDIFLQKQVDEFQGISVVDTPHEDIAKARRLLLQKYVRWDRKLEREAKTGDRRIKRISKEKAPKVITKNHMSKVIVGLSDPLQDIVGVKQSTRTEIVKLLWIYIRKHNLQNPTNGREVLCDDRMRPVFGDKMTIFTMNKLIGPHLIKIDQPKVVEVEKEDITQNSESENNSFISATSEGANMTYVESSEDNVKNINEITIDNSSSSSDENEEFYDTMSQQEVMTSVTFSSEGSDNSGVEYPTSP</sequence>
<feature type="domain" description="DM2" evidence="2">
    <location>
        <begin position="125"/>
        <end position="201"/>
    </location>
</feature>
<dbReference type="CDD" id="cd10567">
    <property type="entry name" value="SWIB-MDM2_like"/>
    <property type="match status" value="1"/>
</dbReference>
<evidence type="ECO:0000313" key="4">
    <source>
        <dbReference type="Proteomes" id="UP000750334"/>
    </source>
</evidence>